<feature type="transmembrane region" description="Helical" evidence="2">
    <location>
        <begin position="229"/>
        <end position="252"/>
    </location>
</feature>
<evidence type="ECO:0000259" key="3">
    <source>
        <dbReference type="PROSITE" id="PS50850"/>
    </source>
</evidence>
<dbReference type="Pfam" id="PF07690">
    <property type="entry name" value="MFS_1"/>
    <property type="match status" value="1"/>
</dbReference>
<dbReference type="AlphaFoldDB" id="A0A210PYC3"/>
<evidence type="ECO:0000313" key="5">
    <source>
        <dbReference type="Proteomes" id="UP000242188"/>
    </source>
</evidence>
<dbReference type="PROSITE" id="PS50850">
    <property type="entry name" value="MFS"/>
    <property type="match status" value="1"/>
</dbReference>
<dbReference type="InterPro" id="IPR050327">
    <property type="entry name" value="Proton-linked_MCT"/>
</dbReference>
<feature type="transmembrane region" description="Helical" evidence="2">
    <location>
        <begin position="58"/>
        <end position="78"/>
    </location>
</feature>
<keyword evidence="2" id="KW-1133">Transmembrane helix</keyword>
<feature type="domain" description="Major facilitator superfamily (MFS) profile" evidence="3">
    <location>
        <begin position="16"/>
        <end position="417"/>
    </location>
</feature>
<feature type="transmembrane region" description="Helical" evidence="2">
    <location>
        <begin position="323"/>
        <end position="341"/>
    </location>
</feature>
<dbReference type="GO" id="GO:0008028">
    <property type="term" value="F:monocarboxylic acid transmembrane transporter activity"/>
    <property type="evidence" value="ECO:0007669"/>
    <property type="project" value="TreeGrafter"/>
</dbReference>
<dbReference type="OrthoDB" id="6111965at2759"/>
<evidence type="ECO:0000256" key="1">
    <source>
        <dbReference type="ARBA" id="ARBA00004141"/>
    </source>
</evidence>
<organism evidence="4 5">
    <name type="scientific">Mizuhopecten yessoensis</name>
    <name type="common">Japanese scallop</name>
    <name type="synonym">Patinopecten yessoensis</name>
    <dbReference type="NCBI Taxonomy" id="6573"/>
    <lineage>
        <taxon>Eukaryota</taxon>
        <taxon>Metazoa</taxon>
        <taxon>Spiralia</taxon>
        <taxon>Lophotrochozoa</taxon>
        <taxon>Mollusca</taxon>
        <taxon>Bivalvia</taxon>
        <taxon>Autobranchia</taxon>
        <taxon>Pteriomorphia</taxon>
        <taxon>Pectinida</taxon>
        <taxon>Pectinoidea</taxon>
        <taxon>Pectinidae</taxon>
        <taxon>Mizuhopecten</taxon>
    </lineage>
</organism>
<dbReference type="InterPro" id="IPR036259">
    <property type="entry name" value="MFS_trans_sf"/>
</dbReference>
<evidence type="ECO:0000256" key="2">
    <source>
        <dbReference type="SAM" id="Phobius"/>
    </source>
</evidence>
<dbReference type="PANTHER" id="PTHR11360">
    <property type="entry name" value="MONOCARBOXYLATE TRANSPORTER"/>
    <property type="match status" value="1"/>
</dbReference>
<dbReference type="SUPFAM" id="SSF103473">
    <property type="entry name" value="MFS general substrate transporter"/>
    <property type="match status" value="1"/>
</dbReference>
<keyword evidence="2" id="KW-0472">Membrane</keyword>
<accession>A0A210PYC3</accession>
<sequence>MREYRLSVADKGWSWVVMAGSFGAHMIAGSFQCAVGVIHNAILERFNEDVGKTSWASSVYLGMLSVIGVLASALINLYSCRVTMFIGAFLMTTGFVICALVPSLDLFIIFFGGLGGIGTGLTYAASVVILGFNFRQNRNIACGIAVSGAGVGTLVLTPVIEAAREEYGNSGFFFIIAGIAFHQAFFGFLFFPSELESEQKESRHRNTISKHKHAVVNNVLHSIAILKNIPMLCICISMFFACAGVYLMYVLFPNYVIQMGSSSLDASFLLSVSGVFDCIGRFLTGIVAHDENIDELVIYFGSFGVLGLSTLLFPLYGSTYGGQLAYAVFLGLYSGSCYSVINTLIVQLVGLKELATGFGACLFFCGVGSLLGPPAAGSCITTAAVLGLAVAYCKKPEEAFAANNPEIPTVSKTVTTE</sequence>
<reference evidence="4 5" key="1">
    <citation type="journal article" date="2017" name="Nat. Ecol. Evol.">
        <title>Scallop genome provides insights into evolution of bilaterian karyotype and development.</title>
        <authorList>
            <person name="Wang S."/>
            <person name="Zhang J."/>
            <person name="Jiao W."/>
            <person name="Li J."/>
            <person name="Xun X."/>
            <person name="Sun Y."/>
            <person name="Guo X."/>
            <person name="Huan P."/>
            <person name="Dong B."/>
            <person name="Zhang L."/>
            <person name="Hu X."/>
            <person name="Sun X."/>
            <person name="Wang J."/>
            <person name="Zhao C."/>
            <person name="Wang Y."/>
            <person name="Wang D."/>
            <person name="Huang X."/>
            <person name="Wang R."/>
            <person name="Lv J."/>
            <person name="Li Y."/>
            <person name="Zhang Z."/>
            <person name="Liu B."/>
            <person name="Lu W."/>
            <person name="Hui Y."/>
            <person name="Liang J."/>
            <person name="Zhou Z."/>
            <person name="Hou R."/>
            <person name="Li X."/>
            <person name="Liu Y."/>
            <person name="Li H."/>
            <person name="Ning X."/>
            <person name="Lin Y."/>
            <person name="Zhao L."/>
            <person name="Xing Q."/>
            <person name="Dou J."/>
            <person name="Li Y."/>
            <person name="Mao J."/>
            <person name="Guo H."/>
            <person name="Dou H."/>
            <person name="Li T."/>
            <person name="Mu C."/>
            <person name="Jiang W."/>
            <person name="Fu Q."/>
            <person name="Fu X."/>
            <person name="Miao Y."/>
            <person name="Liu J."/>
            <person name="Yu Q."/>
            <person name="Li R."/>
            <person name="Liao H."/>
            <person name="Li X."/>
            <person name="Kong Y."/>
            <person name="Jiang Z."/>
            <person name="Chourrout D."/>
            <person name="Li R."/>
            <person name="Bao Z."/>
        </authorList>
    </citation>
    <scope>NUCLEOTIDE SEQUENCE [LARGE SCALE GENOMIC DNA]</scope>
    <source>
        <strain evidence="4 5">PY_sf001</strain>
    </source>
</reference>
<dbReference type="Gene3D" id="1.20.1250.20">
    <property type="entry name" value="MFS general substrate transporter like domains"/>
    <property type="match status" value="1"/>
</dbReference>
<keyword evidence="5" id="KW-1185">Reference proteome</keyword>
<dbReference type="Proteomes" id="UP000242188">
    <property type="component" value="Unassembled WGS sequence"/>
</dbReference>
<feature type="transmembrane region" description="Helical" evidence="2">
    <location>
        <begin position="264"/>
        <end position="284"/>
    </location>
</feature>
<feature type="transmembrane region" description="Helical" evidence="2">
    <location>
        <begin position="12"/>
        <end position="38"/>
    </location>
</feature>
<proteinExistence type="predicted"/>
<evidence type="ECO:0000313" key="4">
    <source>
        <dbReference type="EMBL" id="OWF41473.1"/>
    </source>
</evidence>
<keyword evidence="2" id="KW-0812">Transmembrane</keyword>
<gene>
    <name evidence="4" type="ORF">KP79_PYT25049</name>
</gene>
<comment type="caution">
    <text evidence="4">The sequence shown here is derived from an EMBL/GenBank/DDBJ whole genome shotgun (WGS) entry which is preliminary data.</text>
</comment>
<dbReference type="PANTHER" id="PTHR11360:SF284">
    <property type="entry name" value="EG:103B4.3 PROTEIN-RELATED"/>
    <property type="match status" value="1"/>
</dbReference>
<dbReference type="EMBL" id="NEDP02005386">
    <property type="protein sequence ID" value="OWF41473.1"/>
    <property type="molecule type" value="Genomic_DNA"/>
</dbReference>
<name>A0A210PYC3_MIZYE</name>
<dbReference type="InterPro" id="IPR011701">
    <property type="entry name" value="MFS"/>
</dbReference>
<dbReference type="InterPro" id="IPR020846">
    <property type="entry name" value="MFS_dom"/>
</dbReference>
<feature type="transmembrane region" description="Helical" evidence="2">
    <location>
        <begin position="108"/>
        <end position="132"/>
    </location>
</feature>
<dbReference type="GO" id="GO:0016020">
    <property type="term" value="C:membrane"/>
    <property type="evidence" value="ECO:0007669"/>
    <property type="project" value="UniProtKB-SubCell"/>
</dbReference>
<feature type="transmembrane region" description="Helical" evidence="2">
    <location>
        <begin position="172"/>
        <end position="191"/>
    </location>
</feature>
<protein>
    <submittedName>
        <fullName evidence="4">Monocarboxylate transporter 12</fullName>
    </submittedName>
</protein>
<comment type="subcellular location">
    <subcellularLocation>
        <location evidence="1">Membrane</location>
        <topology evidence="1">Multi-pass membrane protein</topology>
    </subcellularLocation>
</comment>
<feature type="transmembrane region" description="Helical" evidence="2">
    <location>
        <begin position="296"/>
        <end position="317"/>
    </location>
</feature>
<feature type="transmembrane region" description="Helical" evidence="2">
    <location>
        <begin position="85"/>
        <end position="102"/>
    </location>
</feature>
<feature type="transmembrane region" description="Helical" evidence="2">
    <location>
        <begin position="139"/>
        <end position="160"/>
    </location>
</feature>